<reference evidence="2 3" key="1">
    <citation type="submission" date="2024-02" db="EMBL/GenBank/DDBJ databases">
        <title>First draft genome assembly of two strains of Seiridium cardinale.</title>
        <authorList>
            <person name="Emiliani G."/>
            <person name="Scali E."/>
        </authorList>
    </citation>
    <scope>NUCLEOTIDE SEQUENCE [LARGE SCALE GENOMIC DNA]</scope>
    <source>
        <strain evidence="2 3">BM-138-000479</strain>
    </source>
</reference>
<feature type="compositionally biased region" description="Basic residues" evidence="1">
    <location>
        <begin position="157"/>
        <end position="168"/>
    </location>
</feature>
<gene>
    <name evidence="2" type="ORF">SCAR479_04331</name>
</gene>
<dbReference type="EMBL" id="JARVKM010000014">
    <property type="protein sequence ID" value="KAK9778708.1"/>
    <property type="molecule type" value="Genomic_DNA"/>
</dbReference>
<feature type="region of interest" description="Disordered" evidence="1">
    <location>
        <begin position="116"/>
        <end position="189"/>
    </location>
</feature>
<name>A0ABR2XY21_9PEZI</name>
<feature type="region of interest" description="Disordered" evidence="1">
    <location>
        <begin position="1"/>
        <end position="20"/>
    </location>
</feature>
<evidence type="ECO:0000313" key="2">
    <source>
        <dbReference type="EMBL" id="KAK9778708.1"/>
    </source>
</evidence>
<proteinExistence type="predicted"/>
<organism evidence="2 3">
    <name type="scientific">Seiridium cardinale</name>
    <dbReference type="NCBI Taxonomy" id="138064"/>
    <lineage>
        <taxon>Eukaryota</taxon>
        <taxon>Fungi</taxon>
        <taxon>Dikarya</taxon>
        <taxon>Ascomycota</taxon>
        <taxon>Pezizomycotina</taxon>
        <taxon>Sordariomycetes</taxon>
        <taxon>Xylariomycetidae</taxon>
        <taxon>Amphisphaeriales</taxon>
        <taxon>Sporocadaceae</taxon>
        <taxon>Seiridium</taxon>
    </lineage>
</organism>
<sequence length="189" mass="20956">MQATGAKKPGSMDHLISPADATRIGPVGQALIRNLWETATPRRWTWIKQRQEIGPARFDDLEKPWQATKRPRVVEPVRACDGNQPSRNRQAALKQLGKAWLRQVQGSFSFRRRGATTASLQKPIPQRAVSTSIEKGNMAEARVGANRAMSTPEPSKRHQTPVRSRRAIHATTPQPSQGRVGTKLEEAAS</sequence>
<keyword evidence="3" id="KW-1185">Reference proteome</keyword>
<dbReference type="Proteomes" id="UP001465668">
    <property type="component" value="Unassembled WGS sequence"/>
</dbReference>
<comment type="caution">
    <text evidence="2">The sequence shown here is derived from an EMBL/GenBank/DDBJ whole genome shotgun (WGS) entry which is preliminary data.</text>
</comment>
<evidence type="ECO:0000313" key="3">
    <source>
        <dbReference type="Proteomes" id="UP001465668"/>
    </source>
</evidence>
<protein>
    <submittedName>
        <fullName evidence="2">Uncharacterized protein</fullName>
    </submittedName>
</protein>
<accession>A0ABR2XY21</accession>
<evidence type="ECO:0000256" key="1">
    <source>
        <dbReference type="SAM" id="MobiDB-lite"/>
    </source>
</evidence>